<name>A0A7R9IEN4_9NEOP</name>
<feature type="compositionally biased region" description="Basic residues" evidence="8">
    <location>
        <begin position="192"/>
        <end position="202"/>
    </location>
</feature>
<dbReference type="GO" id="GO:0004386">
    <property type="term" value="F:helicase activity"/>
    <property type="evidence" value="ECO:0007669"/>
    <property type="project" value="UniProtKB-KW"/>
</dbReference>
<comment type="subcellular location">
    <subcellularLocation>
        <location evidence="1">Nucleus</location>
    </subcellularLocation>
</comment>
<dbReference type="PROSITE" id="PS51192">
    <property type="entry name" value="HELICASE_ATP_BIND_1"/>
    <property type="match status" value="1"/>
</dbReference>
<feature type="region of interest" description="Disordered" evidence="8">
    <location>
        <begin position="25"/>
        <end position="249"/>
    </location>
</feature>
<gene>
    <name evidence="11" type="ORF">TTEB3V08_LOCUS4972</name>
</gene>
<keyword evidence="9" id="KW-0812">Transmembrane</keyword>
<feature type="compositionally biased region" description="Basic and acidic residues" evidence="8">
    <location>
        <begin position="52"/>
        <end position="82"/>
    </location>
</feature>
<organism evidence="11">
    <name type="scientific">Timema tahoe</name>
    <dbReference type="NCBI Taxonomy" id="61484"/>
    <lineage>
        <taxon>Eukaryota</taxon>
        <taxon>Metazoa</taxon>
        <taxon>Ecdysozoa</taxon>
        <taxon>Arthropoda</taxon>
        <taxon>Hexapoda</taxon>
        <taxon>Insecta</taxon>
        <taxon>Pterygota</taxon>
        <taxon>Neoptera</taxon>
        <taxon>Polyneoptera</taxon>
        <taxon>Phasmatodea</taxon>
        <taxon>Timematodea</taxon>
        <taxon>Timematoidea</taxon>
        <taxon>Timematidae</taxon>
        <taxon>Timema</taxon>
    </lineage>
</organism>
<dbReference type="InterPro" id="IPR027417">
    <property type="entry name" value="P-loop_NTPase"/>
</dbReference>
<dbReference type="GO" id="GO:0005634">
    <property type="term" value="C:nucleus"/>
    <property type="evidence" value="ECO:0007669"/>
    <property type="project" value="UniProtKB-SubCell"/>
</dbReference>
<keyword evidence="6" id="KW-0238">DNA-binding</keyword>
<accession>A0A7R9IEN4</accession>
<dbReference type="InterPro" id="IPR000330">
    <property type="entry name" value="SNF2_N"/>
</dbReference>
<keyword evidence="3" id="KW-0547">Nucleotide-binding</keyword>
<keyword evidence="4" id="KW-0347">Helicase</keyword>
<dbReference type="InterPro" id="IPR038718">
    <property type="entry name" value="SNF2-like_sf"/>
</dbReference>
<dbReference type="InterPro" id="IPR014001">
    <property type="entry name" value="Helicase_ATP-bd"/>
</dbReference>
<dbReference type="Gene3D" id="1.20.120.850">
    <property type="entry name" value="SWI2/SNF2 ATPases, N-terminal domain"/>
    <property type="match status" value="1"/>
</dbReference>
<evidence type="ECO:0000256" key="1">
    <source>
        <dbReference type="ARBA" id="ARBA00004123"/>
    </source>
</evidence>
<protein>
    <recommendedName>
        <fullName evidence="10">Helicase ATP-binding domain-containing protein</fullName>
    </recommendedName>
</protein>
<feature type="transmembrane region" description="Helical" evidence="9">
    <location>
        <begin position="654"/>
        <end position="678"/>
    </location>
</feature>
<keyword evidence="4" id="KW-0378">Hydrolase</keyword>
<keyword evidence="5" id="KW-0067">ATP-binding</keyword>
<feature type="compositionally biased region" description="Basic residues" evidence="8">
    <location>
        <begin position="134"/>
        <end position="143"/>
    </location>
</feature>
<feature type="compositionally biased region" description="Basic and acidic residues" evidence="8">
    <location>
        <begin position="235"/>
        <end position="249"/>
    </location>
</feature>
<dbReference type="SUPFAM" id="SSF52540">
    <property type="entry name" value="P-loop containing nucleoside triphosphate hydrolases"/>
    <property type="match status" value="1"/>
</dbReference>
<evidence type="ECO:0000256" key="6">
    <source>
        <dbReference type="ARBA" id="ARBA00023125"/>
    </source>
</evidence>
<dbReference type="EMBL" id="OE001508">
    <property type="protein sequence ID" value="CAD7456960.1"/>
    <property type="molecule type" value="Genomic_DNA"/>
</dbReference>
<evidence type="ECO:0000256" key="7">
    <source>
        <dbReference type="ARBA" id="ARBA00023242"/>
    </source>
</evidence>
<evidence type="ECO:0000256" key="3">
    <source>
        <dbReference type="ARBA" id="ARBA00022741"/>
    </source>
</evidence>
<reference evidence="11" key="1">
    <citation type="submission" date="2020-11" db="EMBL/GenBank/DDBJ databases">
        <authorList>
            <person name="Tran Van P."/>
        </authorList>
    </citation>
    <scope>NUCLEOTIDE SEQUENCE</scope>
</reference>
<comment type="similarity">
    <text evidence="2">Belongs to the SNF2/RAD54 helicase family.</text>
</comment>
<sequence>MLELRIEKRKSFLSKNEVAKRMLLALDSENENDSKEETEEEEEDGSKKKSKQKSDELNSEKAIKKDKETNDLSESESKERKKDWRRNKLLIGRLSETDSSDEEKRWSRKKKKEEEMKADNDNDSEGQNSSETRRRLKKTKRRVLGSDSDDVKIVSEDSSDSNFEVKTKRKGKKKSDSEKSIRSLSDSDSSHGKKKQKRRRIKAPISDSSDSEGNLDASQRSGDTPGKGRKNIRRMMKDESVGEATRRAAREEEERKKRIIDKQKMYNELYNIPVGIEKLDKLVLDFDLETKEELVSVHPKLVQKLKPHQAQGVKFMWDACFESVKQMKKSKGSGCILAHCMGLGKTFQVVTLVHTLLEHEVTKVKTVLIVCPLSTVLNWVAEFNMWLKDTGTEVNVFDLSRCRKNYERVYRLKEWQEDGGVMVIGYDMFRNLVTANTKKLRKKALDIVKSTLLDPGPDLVVCDEGHLLKNEMTALSKSMTKIRTLRRIVLTGTPLQNNLTEYHCMVQFVKPRLLGTSKEFKNRFVNPIVNGQFEDSTANDVKVMKRRAHVLHKMLEGSVQRFDYAVLTPFLPPKQEYVIFIRLTDVQIKIYRHYLDFYSQCSDGASKSKGARLFSDFQNLQRIWTHPRVLMLNAEKNEKIAETKLTIILFRVSVMAAIIMFDTPLIPHLCLFCLTVWFTKALSYMNKRTRGGWCGAKRMN</sequence>
<dbReference type="Pfam" id="PF00176">
    <property type="entry name" value="SNF2-rel_dom"/>
    <property type="match status" value="1"/>
</dbReference>
<dbReference type="GO" id="GO:0016887">
    <property type="term" value="F:ATP hydrolysis activity"/>
    <property type="evidence" value="ECO:0007669"/>
    <property type="project" value="InterPro"/>
</dbReference>
<dbReference type="Gene3D" id="3.40.50.300">
    <property type="entry name" value="P-loop containing nucleotide triphosphate hydrolases"/>
    <property type="match status" value="1"/>
</dbReference>
<keyword evidence="9" id="KW-0472">Membrane</keyword>
<dbReference type="GO" id="GO:0005524">
    <property type="term" value="F:ATP binding"/>
    <property type="evidence" value="ECO:0007669"/>
    <property type="project" value="UniProtKB-KW"/>
</dbReference>
<keyword evidence="7" id="KW-0539">Nucleus</keyword>
<dbReference type="PANTHER" id="PTHR45797:SF3">
    <property type="entry name" value="TRANSCRIPTIONAL REGULATOR ATRX HOMOLOG"/>
    <property type="match status" value="1"/>
</dbReference>
<dbReference type="InterPro" id="IPR044574">
    <property type="entry name" value="ARIP4-like"/>
</dbReference>
<evidence type="ECO:0000256" key="8">
    <source>
        <dbReference type="SAM" id="MobiDB-lite"/>
    </source>
</evidence>
<feature type="compositionally biased region" description="Polar residues" evidence="8">
    <location>
        <begin position="206"/>
        <end position="222"/>
    </location>
</feature>
<evidence type="ECO:0000256" key="5">
    <source>
        <dbReference type="ARBA" id="ARBA00022840"/>
    </source>
</evidence>
<keyword evidence="9" id="KW-1133">Transmembrane helix</keyword>
<proteinExistence type="inferred from homology"/>
<feature type="domain" description="Helicase ATP-binding" evidence="10">
    <location>
        <begin position="326"/>
        <end position="512"/>
    </location>
</feature>
<evidence type="ECO:0000256" key="9">
    <source>
        <dbReference type="SAM" id="Phobius"/>
    </source>
</evidence>
<dbReference type="AlphaFoldDB" id="A0A7R9IEN4"/>
<feature type="compositionally biased region" description="Acidic residues" evidence="8">
    <location>
        <begin position="28"/>
        <end position="44"/>
    </location>
</feature>
<evidence type="ECO:0000259" key="10">
    <source>
        <dbReference type="PROSITE" id="PS51192"/>
    </source>
</evidence>
<dbReference type="Gene3D" id="3.40.50.10810">
    <property type="entry name" value="Tandem AAA-ATPase domain"/>
    <property type="match status" value="1"/>
</dbReference>
<evidence type="ECO:0000256" key="4">
    <source>
        <dbReference type="ARBA" id="ARBA00022806"/>
    </source>
</evidence>
<dbReference type="SMART" id="SM00487">
    <property type="entry name" value="DEXDc"/>
    <property type="match status" value="1"/>
</dbReference>
<evidence type="ECO:0000256" key="2">
    <source>
        <dbReference type="ARBA" id="ARBA00007025"/>
    </source>
</evidence>
<dbReference type="GO" id="GO:0003677">
    <property type="term" value="F:DNA binding"/>
    <property type="evidence" value="ECO:0007669"/>
    <property type="project" value="UniProtKB-KW"/>
</dbReference>
<dbReference type="PANTHER" id="PTHR45797">
    <property type="entry name" value="RAD54-LIKE"/>
    <property type="match status" value="1"/>
</dbReference>
<evidence type="ECO:0000313" key="11">
    <source>
        <dbReference type="EMBL" id="CAD7456960.1"/>
    </source>
</evidence>